<organism evidence="3 4">
    <name type="scientific">Pseudomonas syringae pv. maculicola</name>
    <dbReference type="NCBI Taxonomy" id="59511"/>
    <lineage>
        <taxon>Bacteria</taxon>
        <taxon>Pseudomonadati</taxon>
        <taxon>Pseudomonadota</taxon>
        <taxon>Gammaproteobacteria</taxon>
        <taxon>Pseudomonadales</taxon>
        <taxon>Pseudomonadaceae</taxon>
        <taxon>Pseudomonas</taxon>
    </lineage>
</organism>
<proteinExistence type="inferred from homology"/>
<comment type="caution">
    <text evidence="3">The sequence shown here is derived from an EMBL/GenBank/DDBJ whole genome shotgun (WGS) entry which is preliminary data.</text>
</comment>
<dbReference type="InterPro" id="IPR058163">
    <property type="entry name" value="LysR-type_TF_proteobact-type"/>
</dbReference>
<name>A0A3M2ZC86_PSEYM</name>
<evidence type="ECO:0000259" key="2">
    <source>
        <dbReference type="PROSITE" id="PS50931"/>
    </source>
</evidence>
<dbReference type="GO" id="GO:0006351">
    <property type="term" value="P:DNA-templated transcription"/>
    <property type="evidence" value="ECO:0007669"/>
    <property type="project" value="TreeGrafter"/>
</dbReference>
<dbReference type="Pfam" id="PF00126">
    <property type="entry name" value="HTH_1"/>
    <property type="match status" value="1"/>
</dbReference>
<feature type="non-terminal residue" evidence="3">
    <location>
        <position position="51"/>
    </location>
</feature>
<reference evidence="3 4" key="1">
    <citation type="submission" date="2018-08" db="EMBL/GenBank/DDBJ databases">
        <title>Recombination of ecologically and evolutionarily significant loci maintains genetic cohesion in the Pseudomonas syringae species complex.</title>
        <authorList>
            <person name="Dillon M."/>
            <person name="Thakur S."/>
            <person name="Almeida R.N.D."/>
            <person name="Weir B.S."/>
            <person name="Guttman D.S."/>
        </authorList>
    </citation>
    <scope>NUCLEOTIDE SEQUENCE [LARGE SCALE GENOMIC DNA]</scope>
    <source>
        <strain evidence="3 4">88_10</strain>
    </source>
</reference>
<dbReference type="PANTHER" id="PTHR30537:SF35">
    <property type="entry name" value="TRANSCRIPTIONAL REGULATORY PROTEIN"/>
    <property type="match status" value="1"/>
</dbReference>
<accession>A0A3M2ZC86</accession>
<dbReference type="InterPro" id="IPR000847">
    <property type="entry name" value="LysR_HTH_N"/>
</dbReference>
<dbReference type="AlphaFoldDB" id="A0A3M2ZC86"/>
<sequence length="51" mass="5937">MNPFEDMRIFCQVMESGSFTAASDKLGLSKQFVSRRLMQLEERLGVRLLNR</sequence>
<dbReference type="Proteomes" id="UP000282378">
    <property type="component" value="Unassembled WGS sequence"/>
</dbReference>
<comment type="similarity">
    <text evidence="1">Belongs to the LysR transcriptional regulatory family.</text>
</comment>
<dbReference type="PRINTS" id="PR00039">
    <property type="entry name" value="HTHLYSR"/>
</dbReference>
<dbReference type="SUPFAM" id="SSF46785">
    <property type="entry name" value="Winged helix' DNA-binding domain"/>
    <property type="match status" value="1"/>
</dbReference>
<dbReference type="GO" id="GO:0003700">
    <property type="term" value="F:DNA-binding transcription factor activity"/>
    <property type="evidence" value="ECO:0007669"/>
    <property type="project" value="InterPro"/>
</dbReference>
<feature type="domain" description="HTH lysR-type" evidence="2">
    <location>
        <begin position="1"/>
        <end position="51"/>
    </location>
</feature>
<dbReference type="GO" id="GO:0043565">
    <property type="term" value="F:sequence-specific DNA binding"/>
    <property type="evidence" value="ECO:0007669"/>
    <property type="project" value="TreeGrafter"/>
</dbReference>
<evidence type="ECO:0000313" key="4">
    <source>
        <dbReference type="Proteomes" id="UP000282378"/>
    </source>
</evidence>
<evidence type="ECO:0000313" key="3">
    <source>
        <dbReference type="EMBL" id="RML85751.1"/>
    </source>
</evidence>
<dbReference type="Gene3D" id="1.10.10.10">
    <property type="entry name" value="Winged helix-like DNA-binding domain superfamily/Winged helix DNA-binding domain"/>
    <property type="match status" value="1"/>
</dbReference>
<evidence type="ECO:0000256" key="1">
    <source>
        <dbReference type="ARBA" id="ARBA00009437"/>
    </source>
</evidence>
<dbReference type="PANTHER" id="PTHR30537">
    <property type="entry name" value="HTH-TYPE TRANSCRIPTIONAL REGULATOR"/>
    <property type="match status" value="1"/>
</dbReference>
<dbReference type="EMBL" id="RBNL01001790">
    <property type="protein sequence ID" value="RML85751.1"/>
    <property type="molecule type" value="Genomic_DNA"/>
</dbReference>
<protein>
    <submittedName>
        <fullName evidence="3">LysR family transcriptional regulator</fullName>
    </submittedName>
</protein>
<gene>
    <name evidence="3" type="ORF">APX70_05740</name>
</gene>
<dbReference type="InterPro" id="IPR036388">
    <property type="entry name" value="WH-like_DNA-bd_sf"/>
</dbReference>
<dbReference type="InterPro" id="IPR036390">
    <property type="entry name" value="WH_DNA-bd_sf"/>
</dbReference>
<dbReference type="PROSITE" id="PS50931">
    <property type="entry name" value="HTH_LYSR"/>
    <property type="match status" value="1"/>
</dbReference>